<gene>
    <name evidence="1" type="ORF">LEP1GSC195_1858</name>
</gene>
<reference evidence="1" key="1">
    <citation type="submission" date="2013-04" db="EMBL/GenBank/DDBJ databases">
        <authorList>
            <person name="Harkins D.M."/>
            <person name="Durkin A.S."/>
            <person name="Brinkac L.M."/>
            <person name="Haft D.H."/>
            <person name="Selengut J.D."/>
            <person name="Sanka R."/>
            <person name="DePew J."/>
            <person name="Purushe J."/>
            <person name="Galloway R.L."/>
            <person name="Vinetz J.M."/>
            <person name="Sutton G.G."/>
            <person name="Nierman W.C."/>
            <person name="Fouts D.E."/>
        </authorList>
    </citation>
    <scope>NUCLEOTIDE SEQUENCE [LARGE SCALE GENOMIC DNA]</scope>
    <source>
        <strain evidence="1">CDC</strain>
    </source>
</reference>
<evidence type="ECO:0000313" key="1">
    <source>
        <dbReference type="EMBL" id="EOQ96769.1"/>
    </source>
</evidence>
<accession>R9A460</accession>
<name>R9A460_9LEPT</name>
<dbReference type="InterPro" id="IPR032675">
    <property type="entry name" value="LRR_dom_sf"/>
</dbReference>
<organism evidence="1 2">
    <name type="scientific">Leptospira wolbachii serovar Codice str. CDC</name>
    <dbReference type="NCBI Taxonomy" id="1218599"/>
    <lineage>
        <taxon>Bacteria</taxon>
        <taxon>Pseudomonadati</taxon>
        <taxon>Spirochaetota</taxon>
        <taxon>Spirochaetia</taxon>
        <taxon>Leptospirales</taxon>
        <taxon>Leptospiraceae</taxon>
        <taxon>Leptospira</taxon>
    </lineage>
</organism>
<evidence type="ECO:0000313" key="2">
    <source>
        <dbReference type="Proteomes" id="UP000013984"/>
    </source>
</evidence>
<evidence type="ECO:0008006" key="3">
    <source>
        <dbReference type="Google" id="ProtNLM"/>
    </source>
</evidence>
<protein>
    <recommendedName>
        <fullName evidence="3">Leucine rich repeat protein</fullName>
    </recommendedName>
</protein>
<dbReference type="Proteomes" id="UP000013984">
    <property type="component" value="Unassembled WGS sequence"/>
</dbReference>
<dbReference type="AlphaFoldDB" id="R9A460"/>
<dbReference type="OrthoDB" id="348010at2"/>
<proteinExistence type="predicted"/>
<comment type="caution">
    <text evidence="1">The sequence shown here is derived from an EMBL/GenBank/DDBJ whole genome shotgun (WGS) entry which is preliminary data.</text>
</comment>
<sequence>MNYFYVILIILAMNLYNCKIPQVVENDSDLAKYLESKKYVINGYGYKKNAHLESVDINEKTDYSDGDLIRICSQPNLTSLAFKRTKIRSLSADASFVCSRSSITELALINLTINKNELCNLVSTFTNKQLTIALSGILFTDSELECISKLKLLKYISIPDRANISGESFCNFSKQLPQLLGIQLNNSNLDINGLNCIMNFPSLRRVTLQNWKNVSEDEMDKWVKEYEKKYNRKLEAQIIDPVGYER</sequence>
<dbReference type="EMBL" id="AOGZ02000014">
    <property type="protein sequence ID" value="EOQ96769.1"/>
    <property type="molecule type" value="Genomic_DNA"/>
</dbReference>
<dbReference type="Gene3D" id="3.80.10.10">
    <property type="entry name" value="Ribonuclease Inhibitor"/>
    <property type="match status" value="1"/>
</dbReference>
<dbReference type="STRING" id="1218599.LEP1GSC195_1858"/>
<dbReference type="RefSeq" id="WP_015682100.1">
    <property type="nucleotide sequence ID" value="NZ_AOGZ02000014.1"/>
</dbReference>
<dbReference type="SUPFAM" id="SSF52047">
    <property type="entry name" value="RNI-like"/>
    <property type="match status" value="1"/>
</dbReference>
<keyword evidence="2" id="KW-1185">Reference proteome</keyword>